<protein>
    <recommendedName>
        <fullName evidence="1">ISXO2-like transposase domain-containing protein</fullName>
    </recommendedName>
</protein>
<sequence>MIPKTDFSTKKLGVPDFVVPIDETMLNIKCKRHQERSSENKIDALCTVGFKDKIIRAFSKILVNKKAETILSTICSQVASVLTIYTDEHKSYSALFIKGFLHSNVFHKYEFVDEQNGANTQAVESFNNELKLLIKKPKGIKNANRKNFLKEFCFYFNNKQRFLCAIFDLLKYS</sequence>
<evidence type="ECO:0000313" key="3">
    <source>
        <dbReference type="Proteomes" id="UP000030655"/>
    </source>
</evidence>
<dbReference type="AlphaFoldDB" id="A0A059F4U1"/>
<accession>A0A059F4U1</accession>
<feature type="domain" description="ISXO2-like transposase" evidence="1">
    <location>
        <begin position="11"/>
        <end position="157"/>
    </location>
</feature>
<organism evidence="2 3">
    <name type="scientific">Anncaliia algerae PRA339</name>
    <dbReference type="NCBI Taxonomy" id="1288291"/>
    <lineage>
        <taxon>Eukaryota</taxon>
        <taxon>Fungi</taxon>
        <taxon>Fungi incertae sedis</taxon>
        <taxon>Microsporidia</taxon>
        <taxon>Tubulinosematoidea</taxon>
        <taxon>Tubulinosematidae</taxon>
        <taxon>Anncaliia</taxon>
    </lineage>
</organism>
<name>A0A059F4U1_9MICR</name>
<gene>
    <name evidence="2" type="ORF">H312_00366</name>
</gene>
<dbReference type="HOGENOM" id="CLU_044348_8_0_1"/>
<dbReference type="InterPro" id="IPR053164">
    <property type="entry name" value="IS1016-like_transposase"/>
</dbReference>
<proteinExistence type="predicted"/>
<dbReference type="Pfam" id="PF12762">
    <property type="entry name" value="DDE_Tnp_IS1595"/>
    <property type="match status" value="1"/>
</dbReference>
<dbReference type="SMART" id="SM01126">
    <property type="entry name" value="DDE_Tnp_IS1595"/>
    <property type="match status" value="1"/>
</dbReference>
<reference evidence="2 3" key="2">
    <citation type="submission" date="2014-03" db="EMBL/GenBank/DDBJ databases">
        <title>The Genome Sequence of Anncaliia algerae insect isolate PRA339.</title>
        <authorList>
            <consortium name="The Broad Institute Genome Sequencing Platform"/>
            <consortium name="The Broad Institute Genome Sequencing Center for Infectious Disease"/>
            <person name="Cuomo C."/>
            <person name="Becnel J."/>
            <person name="Sanscrainte N."/>
            <person name="Walker B."/>
            <person name="Young S.K."/>
            <person name="Zeng Q."/>
            <person name="Gargeya S."/>
            <person name="Fitzgerald M."/>
            <person name="Haas B."/>
            <person name="Abouelleil A."/>
            <person name="Alvarado L."/>
            <person name="Arachchi H.M."/>
            <person name="Berlin A.M."/>
            <person name="Chapman S.B."/>
            <person name="Dewar J."/>
            <person name="Goldberg J."/>
            <person name="Griggs A."/>
            <person name="Gujja S."/>
            <person name="Hansen M."/>
            <person name="Howarth C."/>
            <person name="Imamovic A."/>
            <person name="Larimer J."/>
            <person name="McCowan C."/>
            <person name="Murphy C."/>
            <person name="Neiman D."/>
            <person name="Pearson M."/>
            <person name="Priest M."/>
            <person name="Roberts A."/>
            <person name="Saif S."/>
            <person name="Shea T."/>
            <person name="Sisk P."/>
            <person name="Sykes S."/>
            <person name="Wortman J."/>
            <person name="Nusbaum C."/>
            <person name="Birren B."/>
        </authorList>
    </citation>
    <scope>NUCLEOTIDE SEQUENCE [LARGE SCALE GENOMIC DNA]</scope>
    <source>
        <strain evidence="2 3">PRA339</strain>
    </source>
</reference>
<dbReference type="OrthoDB" id="2190711at2759"/>
<dbReference type="EMBL" id="KK365132">
    <property type="protein sequence ID" value="KCZ82092.1"/>
    <property type="molecule type" value="Genomic_DNA"/>
</dbReference>
<dbReference type="PANTHER" id="PTHR47163:SF2">
    <property type="entry name" value="SI:DKEY-17M8.2"/>
    <property type="match status" value="1"/>
</dbReference>
<reference evidence="3" key="1">
    <citation type="submission" date="2013-02" db="EMBL/GenBank/DDBJ databases">
        <authorList>
            <consortium name="The Broad Institute Genome Sequencing Platform"/>
            <person name="Cuomo C."/>
            <person name="Becnel J."/>
            <person name="Sanscrainte N."/>
            <person name="Walker B."/>
            <person name="Young S.K."/>
            <person name="Zeng Q."/>
            <person name="Gargeya S."/>
            <person name="Fitzgerald M."/>
            <person name="Haas B."/>
            <person name="Abouelleil A."/>
            <person name="Alvarado L."/>
            <person name="Arachchi H.M."/>
            <person name="Berlin A.M."/>
            <person name="Chapman S.B."/>
            <person name="Dewar J."/>
            <person name="Goldberg J."/>
            <person name="Griggs A."/>
            <person name="Gujja S."/>
            <person name="Hansen M."/>
            <person name="Howarth C."/>
            <person name="Imamovic A."/>
            <person name="Larimer J."/>
            <person name="McCowan C."/>
            <person name="Murphy C."/>
            <person name="Neiman D."/>
            <person name="Pearson M."/>
            <person name="Priest M."/>
            <person name="Roberts A."/>
            <person name="Saif S."/>
            <person name="Shea T."/>
            <person name="Sisk P."/>
            <person name="Sykes S."/>
            <person name="Wortman J."/>
            <person name="Nusbaum C."/>
            <person name="Birren B."/>
        </authorList>
    </citation>
    <scope>NUCLEOTIDE SEQUENCE [LARGE SCALE GENOMIC DNA]</scope>
    <source>
        <strain evidence="3">PRA339</strain>
    </source>
</reference>
<dbReference type="Proteomes" id="UP000030655">
    <property type="component" value="Unassembled WGS sequence"/>
</dbReference>
<dbReference type="InterPro" id="IPR024445">
    <property type="entry name" value="Tnp_ISXO2-like"/>
</dbReference>
<dbReference type="VEuPathDB" id="MicrosporidiaDB:H312_00366"/>
<evidence type="ECO:0000259" key="1">
    <source>
        <dbReference type="SMART" id="SM01126"/>
    </source>
</evidence>
<keyword evidence="3" id="KW-1185">Reference proteome</keyword>
<evidence type="ECO:0000313" key="2">
    <source>
        <dbReference type="EMBL" id="KCZ82092.1"/>
    </source>
</evidence>
<dbReference type="PANTHER" id="PTHR47163">
    <property type="entry name" value="DDE_TNP_IS1595 DOMAIN-CONTAINING PROTEIN"/>
    <property type="match status" value="1"/>
</dbReference>